<dbReference type="HOGENOM" id="CLU_001493_0_0_1"/>
<reference evidence="17" key="1">
    <citation type="submission" date="2011-03" db="EMBL/GenBank/DDBJ databases">
        <title>The genome sequence of Vavraia culicis strain floridensis.</title>
        <authorList>
            <consortium name="The Broad Institute Genome Sequencing Platform"/>
            <person name="Cuomo C."/>
            <person name="Becnel J."/>
            <person name="Sanscrainte N."/>
            <person name="Young S.K."/>
            <person name="Zeng Q."/>
            <person name="Gargeya S."/>
            <person name="Fitzgerald M."/>
            <person name="Haas B."/>
            <person name="Abouelleil A."/>
            <person name="Alvarado L."/>
            <person name="Arachchi H.M."/>
            <person name="Berlin A."/>
            <person name="Chapman S.B."/>
            <person name="Gearin G."/>
            <person name="Goldberg J."/>
            <person name="Griggs A."/>
            <person name="Gujja S."/>
            <person name="Hansen M."/>
            <person name="Heiman D."/>
            <person name="Howarth C."/>
            <person name="Larimer J."/>
            <person name="Lui A."/>
            <person name="MacDonald P.J.P."/>
            <person name="McCowen C."/>
            <person name="Montmayeur A."/>
            <person name="Murphy C."/>
            <person name="Neiman D."/>
            <person name="Pearson M."/>
            <person name="Priest M."/>
            <person name="Roberts A."/>
            <person name="Saif S."/>
            <person name="Shea T."/>
            <person name="Sisk P."/>
            <person name="Stolte C."/>
            <person name="Sykes S."/>
            <person name="Wortman J."/>
            <person name="Nusbaum C."/>
            <person name="Birren B."/>
        </authorList>
    </citation>
    <scope>NUCLEOTIDE SEQUENCE [LARGE SCALE GENOMIC DNA]</scope>
    <source>
        <strain evidence="17">floridensis</strain>
    </source>
</reference>
<dbReference type="InterPro" id="IPR002303">
    <property type="entry name" value="Valyl-tRNA_ligase"/>
</dbReference>
<dbReference type="GO" id="GO:0004832">
    <property type="term" value="F:valine-tRNA ligase activity"/>
    <property type="evidence" value="ECO:0007669"/>
    <property type="project" value="UniProtKB-EC"/>
</dbReference>
<evidence type="ECO:0000256" key="12">
    <source>
        <dbReference type="ARBA" id="ARBA00072234"/>
    </source>
</evidence>
<keyword evidence="4" id="KW-0963">Cytoplasm</keyword>
<dbReference type="OrthoDB" id="629407at2759"/>
<evidence type="ECO:0000256" key="2">
    <source>
        <dbReference type="ARBA" id="ARBA00005594"/>
    </source>
</evidence>
<accession>L2GUI5</accession>
<comment type="similarity">
    <text evidence="2 13">Belongs to the class-I aminoacyl-tRNA synthetase family.</text>
</comment>
<protein>
    <recommendedName>
        <fullName evidence="12">Probable valine--tRNA ligase, cytoplasmic</fullName>
        <ecNumber evidence="3">6.1.1.9</ecNumber>
    </recommendedName>
    <alternativeName>
        <fullName evidence="10">Valyl-tRNA synthetase</fullName>
    </alternativeName>
</protein>
<dbReference type="RefSeq" id="XP_008074476.1">
    <property type="nucleotide sequence ID" value="XM_008076285.1"/>
</dbReference>
<dbReference type="Pfam" id="PF08264">
    <property type="entry name" value="Anticodon_1"/>
    <property type="match status" value="1"/>
</dbReference>
<dbReference type="NCBIfam" id="TIGR00422">
    <property type="entry name" value="valS"/>
    <property type="match status" value="1"/>
</dbReference>
<dbReference type="InterPro" id="IPR013155">
    <property type="entry name" value="M/V/L/I-tRNA-synth_anticd-bd"/>
</dbReference>
<dbReference type="CDD" id="cd07962">
    <property type="entry name" value="Anticodon_Ia_Val"/>
    <property type="match status" value="1"/>
</dbReference>
<evidence type="ECO:0000313" key="17">
    <source>
        <dbReference type="Proteomes" id="UP000011081"/>
    </source>
</evidence>
<keyword evidence="17" id="KW-1185">Reference proteome</keyword>
<name>L2GUI5_VAVCU</name>
<dbReference type="Proteomes" id="UP000011081">
    <property type="component" value="Unassembled WGS sequence"/>
</dbReference>
<dbReference type="CDD" id="cd00817">
    <property type="entry name" value="ValRS_core"/>
    <property type="match status" value="1"/>
</dbReference>
<sequence length="1038" mass="119355">MLLLVKENFCFLKTHRMNDRKQQKDLKKQKKLEKFIKKQSKAQKIESKKNLKLQISQQESIARTPEGELKDVHQIMKTYDPVQVEEGWYSWWEKKGFFKPEILKKYRNDVREPYVMALPPPNVTGKLHIGHAMMVAIEDAVARYKRMQGFEVLFVPGCDHAGIATQTVVEKKLYKERKLTRYDLGREKFVGMVWKWKEKYGNTIIDQIKRMGTSVDMSRYVFTLDKKVSDGVIEAFVQLYEKKLIYRESKLINWCSKLSTALSDLEVDHKSVKPFTKLQADGKKYVFGVLYAIKYPLADKGSSEVNDYIEIATTRPETIIGDTALCVNPMDKRAQYLKGKVAINPITEEVIPIIFDEYADMEFGSGALKITPAHDFNDYDLAKKHNLAIKNVFNESNEVCVEGNFYKMKRFYARIKVLELLKDAGLFVSETGYEQTLPICSRSGDILEPLLKKQWWLNCKEMAKKAIEAVESNELRIVPDIAVKNWNYWLSNIRDWCLSRQLWWGHQIPAYQVFKGSKSVGWIVARTKDEAKKKAEATYGLNTEEYVLRQDEDVLDTWFSSGLWPFVILGWPAATDDFSRFFPNSILETGSDILFFWVARMVMLSVELTGKVPFNTILLHGIVRDANGRKMSKSLGNVIDPLYVIEGIELDELAKSVTSTNLEPREVKTALEGQKKDFPMGIPRCGSDALRFTLCSYTSGMKDVNLNILRADGYRKFCNKLWNAFKFVLRAVESTKISSDDIAKFEKSLLVVQAGMKYVDTNHEYTKDNSAVEKLEDRELFIEIASKMADESVSERNASGKLFVKTLNEVETDPGHGIGALSISETKSDFFSAPHVIEWLYGKREAMIEEFISSMEAFNFMSATQCVHQFALYMYCDVFIEVVKQCTQTEYVAALVLVFRDIILLLHPFMPFITEELFQRLRILNILDLLESVTVERLPKCLNRGFTDHFSQIINICKSVRSIMDSNNLKSADVQFNDKNALRFKKEMKALCRNVRTFEYVEKVQGRYIDQVGQIKFSILPEDRSVVSDTGSSSEAGY</sequence>
<dbReference type="AlphaFoldDB" id="L2GUI5"/>
<keyword evidence="5 13" id="KW-0436">Ligase</keyword>
<dbReference type="InParanoid" id="L2GUI5"/>
<dbReference type="GO" id="GO:0005524">
    <property type="term" value="F:ATP binding"/>
    <property type="evidence" value="ECO:0007669"/>
    <property type="project" value="UniProtKB-KW"/>
</dbReference>
<dbReference type="InterPro" id="IPR001412">
    <property type="entry name" value="aa-tRNA-synth_I_CS"/>
</dbReference>
<dbReference type="SUPFAM" id="SSF50677">
    <property type="entry name" value="ValRS/IleRS/LeuRS editing domain"/>
    <property type="match status" value="1"/>
</dbReference>
<keyword evidence="8 13" id="KW-0648">Protein biosynthesis</keyword>
<evidence type="ECO:0000256" key="4">
    <source>
        <dbReference type="ARBA" id="ARBA00022490"/>
    </source>
</evidence>
<feature type="domain" description="Aminoacyl-tRNA synthetase class Ia" evidence="14">
    <location>
        <begin position="88"/>
        <end position="706"/>
    </location>
</feature>
<dbReference type="InterPro" id="IPR002300">
    <property type="entry name" value="aa-tRNA-synth_Ia"/>
</dbReference>
<evidence type="ECO:0000259" key="15">
    <source>
        <dbReference type="Pfam" id="PF08264"/>
    </source>
</evidence>
<comment type="catalytic activity">
    <reaction evidence="11">
        <text>tRNA(Val) + L-valine + ATP = L-valyl-tRNA(Val) + AMP + diphosphate</text>
        <dbReference type="Rhea" id="RHEA:10704"/>
        <dbReference type="Rhea" id="RHEA-COMP:9672"/>
        <dbReference type="Rhea" id="RHEA-COMP:9708"/>
        <dbReference type="ChEBI" id="CHEBI:30616"/>
        <dbReference type="ChEBI" id="CHEBI:33019"/>
        <dbReference type="ChEBI" id="CHEBI:57762"/>
        <dbReference type="ChEBI" id="CHEBI:78442"/>
        <dbReference type="ChEBI" id="CHEBI:78537"/>
        <dbReference type="ChEBI" id="CHEBI:456215"/>
        <dbReference type="EC" id="6.1.1.9"/>
    </reaction>
</comment>
<dbReference type="PANTHER" id="PTHR11946">
    <property type="entry name" value="VALYL-TRNA SYNTHETASES"/>
    <property type="match status" value="1"/>
</dbReference>
<evidence type="ECO:0000256" key="5">
    <source>
        <dbReference type="ARBA" id="ARBA00022598"/>
    </source>
</evidence>
<dbReference type="PRINTS" id="PR00986">
    <property type="entry name" value="TRNASYNTHVAL"/>
</dbReference>
<dbReference type="SUPFAM" id="SSF47323">
    <property type="entry name" value="Anticodon-binding domain of a subclass of class I aminoacyl-tRNA synthetases"/>
    <property type="match status" value="1"/>
</dbReference>
<dbReference type="EMBL" id="GL877426">
    <property type="protein sequence ID" value="ELA47017.2"/>
    <property type="molecule type" value="Genomic_DNA"/>
</dbReference>
<keyword evidence="6 13" id="KW-0547">Nucleotide-binding</keyword>
<evidence type="ECO:0000256" key="10">
    <source>
        <dbReference type="ARBA" id="ARBA00029936"/>
    </source>
</evidence>
<evidence type="ECO:0000313" key="16">
    <source>
        <dbReference type="EMBL" id="ELA47017.2"/>
    </source>
</evidence>
<gene>
    <name evidence="16" type="ORF">VCUG_01462</name>
</gene>
<dbReference type="SUPFAM" id="SSF52374">
    <property type="entry name" value="Nucleotidylyl transferase"/>
    <property type="match status" value="1"/>
</dbReference>
<dbReference type="Pfam" id="PF00133">
    <property type="entry name" value="tRNA-synt_1"/>
    <property type="match status" value="1"/>
</dbReference>
<evidence type="ECO:0000256" key="11">
    <source>
        <dbReference type="ARBA" id="ARBA00047552"/>
    </source>
</evidence>
<dbReference type="Gene3D" id="1.10.730.10">
    <property type="entry name" value="Isoleucyl-tRNA Synthetase, Domain 1"/>
    <property type="match status" value="2"/>
</dbReference>
<keyword evidence="7 13" id="KW-0067">ATP-binding</keyword>
<dbReference type="NCBIfam" id="NF004349">
    <property type="entry name" value="PRK05729.1"/>
    <property type="match status" value="1"/>
</dbReference>
<evidence type="ECO:0000256" key="1">
    <source>
        <dbReference type="ARBA" id="ARBA00004496"/>
    </source>
</evidence>
<dbReference type="GeneID" id="19879340"/>
<dbReference type="EC" id="6.1.1.9" evidence="3"/>
<evidence type="ECO:0000256" key="7">
    <source>
        <dbReference type="ARBA" id="ARBA00022840"/>
    </source>
</evidence>
<dbReference type="InterPro" id="IPR033705">
    <property type="entry name" value="Anticodon_Ia_Val"/>
</dbReference>
<feature type="domain" description="Methionyl/Valyl/Leucyl/Isoleucyl-tRNA synthetase anticodon-binding" evidence="15">
    <location>
        <begin position="839"/>
        <end position="970"/>
    </location>
</feature>
<dbReference type="FunCoup" id="L2GUI5">
    <property type="interactions" value="264"/>
</dbReference>
<dbReference type="Gene3D" id="3.40.50.620">
    <property type="entry name" value="HUPs"/>
    <property type="match status" value="2"/>
</dbReference>
<comment type="subcellular location">
    <subcellularLocation>
        <location evidence="1">Cytoplasm</location>
    </subcellularLocation>
</comment>
<evidence type="ECO:0000256" key="9">
    <source>
        <dbReference type="ARBA" id="ARBA00023146"/>
    </source>
</evidence>
<evidence type="ECO:0000259" key="14">
    <source>
        <dbReference type="Pfam" id="PF00133"/>
    </source>
</evidence>
<dbReference type="PANTHER" id="PTHR11946:SF109">
    <property type="entry name" value="VALINE--TRNA LIGASE"/>
    <property type="match status" value="1"/>
</dbReference>
<dbReference type="InterPro" id="IPR014729">
    <property type="entry name" value="Rossmann-like_a/b/a_fold"/>
</dbReference>
<evidence type="ECO:0000256" key="8">
    <source>
        <dbReference type="ARBA" id="ARBA00022917"/>
    </source>
</evidence>
<proteinExistence type="inferred from homology"/>
<evidence type="ECO:0000256" key="13">
    <source>
        <dbReference type="RuleBase" id="RU363035"/>
    </source>
</evidence>
<dbReference type="InterPro" id="IPR009008">
    <property type="entry name" value="Val/Leu/Ile-tRNA-synth_edit"/>
</dbReference>
<dbReference type="GO" id="GO:0005829">
    <property type="term" value="C:cytosol"/>
    <property type="evidence" value="ECO:0007669"/>
    <property type="project" value="TreeGrafter"/>
</dbReference>
<organism evidence="16 17">
    <name type="scientific">Vavraia culicis (isolate floridensis)</name>
    <name type="common">Microsporidian parasite</name>
    <dbReference type="NCBI Taxonomy" id="948595"/>
    <lineage>
        <taxon>Eukaryota</taxon>
        <taxon>Fungi</taxon>
        <taxon>Fungi incertae sedis</taxon>
        <taxon>Microsporidia</taxon>
        <taxon>Pleistophoridae</taxon>
        <taxon>Vavraia</taxon>
    </lineage>
</organism>
<dbReference type="OMA" id="RQWYIRN"/>
<dbReference type="STRING" id="948595.L2GUI5"/>
<evidence type="ECO:0000256" key="3">
    <source>
        <dbReference type="ARBA" id="ARBA00013169"/>
    </source>
</evidence>
<dbReference type="PROSITE" id="PS00178">
    <property type="entry name" value="AA_TRNA_LIGASE_I"/>
    <property type="match status" value="1"/>
</dbReference>
<keyword evidence="9 13" id="KW-0030">Aminoacyl-tRNA synthetase</keyword>
<dbReference type="InterPro" id="IPR009080">
    <property type="entry name" value="tRNAsynth_Ia_anticodon-bd"/>
</dbReference>
<dbReference type="GO" id="GO:0006438">
    <property type="term" value="P:valyl-tRNA aminoacylation"/>
    <property type="evidence" value="ECO:0007669"/>
    <property type="project" value="InterPro"/>
</dbReference>
<dbReference type="Gene3D" id="3.90.740.10">
    <property type="entry name" value="Valyl/Leucyl/Isoleucyl-tRNA synthetase, editing domain"/>
    <property type="match status" value="1"/>
</dbReference>
<dbReference type="FunFam" id="3.40.50.620:FF:000078">
    <property type="entry name" value="Valine--tRNA ligase, mitochondrial"/>
    <property type="match status" value="1"/>
</dbReference>
<dbReference type="FunFam" id="3.40.50.620:FF:000020">
    <property type="entry name" value="Valine--tRNA ligase, mitochondrial"/>
    <property type="match status" value="1"/>
</dbReference>
<dbReference type="VEuPathDB" id="MicrosporidiaDB:VCUG_01462"/>
<evidence type="ECO:0000256" key="6">
    <source>
        <dbReference type="ARBA" id="ARBA00022741"/>
    </source>
</evidence>
<dbReference type="GO" id="GO:0002161">
    <property type="term" value="F:aminoacyl-tRNA deacylase activity"/>
    <property type="evidence" value="ECO:0007669"/>
    <property type="project" value="InterPro"/>
</dbReference>